<dbReference type="OrthoDB" id="3200925at2759"/>
<name>A0A8K0TII6_9PEZI</name>
<evidence type="ECO:0000313" key="2">
    <source>
        <dbReference type="EMBL" id="KAH7363272.1"/>
    </source>
</evidence>
<accession>A0A8K0TII6</accession>
<proteinExistence type="predicted"/>
<reference evidence="2" key="1">
    <citation type="journal article" date="2021" name="Nat. Commun.">
        <title>Genetic determinants of endophytism in the Arabidopsis root mycobiome.</title>
        <authorList>
            <person name="Mesny F."/>
            <person name="Miyauchi S."/>
            <person name="Thiergart T."/>
            <person name="Pickel B."/>
            <person name="Atanasova L."/>
            <person name="Karlsson M."/>
            <person name="Huettel B."/>
            <person name="Barry K.W."/>
            <person name="Haridas S."/>
            <person name="Chen C."/>
            <person name="Bauer D."/>
            <person name="Andreopoulos W."/>
            <person name="Pangilinan J."/>
            <person name="LaButti K."/>
            <person name="Riley R."/>
            <person name="Lipzen A."/>
            <person name="Clum A."/>
            <person name="Drula E."/>
            <person name="Henrissat B."/>
            <person name="Kohler A."/>
            <person name="Grigoriev I.V."/>
            <person name="Martin F.M."/>
            <person name="Hacquard S."/>
        </authorList>
    </citation>
    <scope>NUCLEOTIDE SEQUENCE</scope>
    <source>
        <strain evidence="2">MPI-CAGE-AT-0016</strain>
    </source>
</reference>
<gene>
    <name evidence="2" type="ORF">B0T11DRAFT_318737</name>
</gene>
<dbReference type="Proteomes" id="UP000813385">
    <property type="component" value="Unassembled WGS sequence"/>
</dbReference>
<feature type="region of interest" description="Disordered" evidence="1">
    <location>
        <begin position="1"/>
        <end position="26"/>
    </location>
</feature>
<protein>
    <submittedName>
        <fullName evidence="2">Uncharacterized protein</fullName>
    </submittedName>
</protein>
<comment type="caution">
    <text evidence="2">The sequence shown here is derived from an EMBL/GenBank/DDBJ whole genome shotgun (WGS) entry which is preliminary data.</text>
</comment>
<dbReference type="EMBL" id="JAGPXD010000003">
    <property type="protein sequence ID" value="KAH7363272.1"/>
    <property type="molecule type" value="Genomic_DNA"/>
</dbReference>
<evidence type="ECO:0000313" key="3">
    <source>
        <dbReference type="Proteomes" id="UP000813385"/>
    </source>
</evidence>
<sequence>MSDEQQQQGEIPAGAEVGWQQQTTGNDAKYRVKADDYDIEEAAGSGDAPAASGASFKDVAVNWRVGTQGAPSKDVQEVTSITYYSLKKAPWYSVFTYELTIIAKDTYKFQFTDEEPDTYTLDVYQNSGSHYVQYSSKAPTIVKISGN</sequence>
<organism evidence="2 3">
    <name type="scientific">Plectosphaerella cucumerina</name>
    <dbReference type="NCBI Taxonomy" id="40658"/>
    <lineage>
        <taxon>Eukaryota</taxon>
        <taxon>Fungi</taxon>
        <taxon>Dikarya</taxon>
        <taxon>Ascomycota</taxon>
        <taxon>Pezizomycotina</taxon>
        <taxon>Sordariomycetes</taxon>
        <taxon>Hypocreomycetidae</taxon>
        <taxon>Glomerellales</taxon>
        <taxon>Plectosphaerellaceae</taxon>
        <taxon>Plectosphaerella</taxon>
    </lineage>
</organism>
<keyword evidence="3" id="KW-1185">Reference proteome</keyword>
<evidence type="ECO:0000256" key="1">
    <source>
        <dbReference type="SAM" id="MobiDB-lite"/>
    </source>
</evidence>
<dbReference type="AlphaFoldDB" id="A0A8K0TII6"/>